<dbReference type="Pfam" id="PF13620">
    <property type="entry name" value="CarboxypepD_reg"/>
    <property type="match status" value="1"/>
</dbReference>
<keyword evidence="3" id="KW-1134">Transmembrane beta strand</keyword>
<evidence type="ECO:0000256" key="8">
    <source>
        <dbReference type="SAM" id="SignalP"/>
    </source>
</evidence>
<dbReference type="Proteomes" id="UP000294850">
    <property type="component" value="Unassembled WGS sequence"/>
</dbReference>
<keyword evidence="6" id="KW-0472">Membrane</keyword>
<sequence length="825" mass="90869">MKPLISTLLLLLFVFANAYSQSKSGLKITGKITDVSTSKPVEYASVGLTNQLTNKVVNGAVTDTTGFFEIVGVMPGSYAISIDFIGYQKKELKDILIKDGSKALLLNTIAMTPSVKMLAEVTVSGHAAIVENQIDKIVYNAGNDITSQSGVALDVLKKVPQVSVDIDGNVELQGNPNVRFLINGKPSSVFGNSLTDALASIPASQIKSIEAITSPGAKYDAQGTGGIINIILKDNRLQGINGNVNLSGGTRLENGSVNLNFRRNNFGVNAFFSGNKQLSSRTPSTQDRLSTNISDTTTIRLLQNGYQDFQRSGYRSGIGFDWTLSKKDNLIGAVGYNNFSSKSAGITDIIQTVFNAANAPISSTDLIRNSNSNGGISAIDWSLNYIKKFKKDGQELNVLYSSSFGRPLNNYSQIQNYSSEAIPYSGTSGNTPGNDKQTNISIDYAHPVTKKFLIETGVKTVLQDINSNADVRVLKSALNQFVPDLTQSYHLNYNMKIYAGYLSTTFSMFNWLNVKAGARFEHTDVKIDYPNTFIPSYNNLVPSLIFSHNFKDEQSLKLAFTRRIERAEYREINPFMNLSDPYNITAGNPLLKPEIGNNFELGYNKAFNNGGSVYIALVERINTSDIKPYTTFYPSYLIGDSTYQNVSVTNRQNIGTEYNSGVSVSGSMPLTDHLNLRGNFVVTQKRVVNNLLLTDNVTNGTNWRFNLNATYLLPKDLILEGFGNYSSAINTIQGKRPQQLTYNFAFRKQFYHKNASIGFTAINPFTKYISQVTTIRTANYIATNNVLVPYRSFGISLTYKFGKLEFKKGKDQSNDFLHSAPSTDN</sequence>
<dbReference type="GO" id="GO:0009279">
    <property type="term" value="C:cell outer membrane"/>
    <property type="evidence" value="ECO:0007669"/>
    <property type="project" value="UniProtKB-SubCell"/>
</dbReference>
<keyword evidence="2" id="KW-0813">Transport</keyword>
<dbReference type="InterPro" id="IPR039426">
    <property type="entry name" value="TonB-dep_rcpt-like"/>
</dbReference>
<dbReference type="SUPFAM" id="SSF49464">
    <property type="entry name" value="Carboxypeptidase regulatory domain-like"/>
    <property type="match status" value="1"/>
</dbReference>
<comment type="caution">
    <text evidence="10">The sequence shown here is derived from an EMBL/GenBank/DDBJ whole genome shotgun (WGS) entry which is preliminary data.</text>
</comment>
<evidence type="ECO:0000313" key="10">
    <source>
        <dbReference type="EMBL" id="TDE13260.1"/>
    </source>
</evidence>
<keyword evidence="5 8" id="KW-0732">Signal</keyword>
<keyword evidence="7" id="KW-0998">Cell outer membrane</keyword>
<evidence type="ECO:0000256" key="2">
    <source>
        <dbReference type="ARBA" id="ARBA00022448"/>
    </source>
</evidence>
<keyword evidence="10" id="KW-0675">Receptor</keyword>
<dbReference type="RefSeq" id="WP_131959982.1">
    <property type="nucleotide sequence ID" value="NZ_SMFL01000007.1"/>
</dbReference>
<dbReference type="InterPro" id="IPR041700">
    <property type="entry name" value="OMP_b-brl_3"/>
</dbReference>
<dbReference type="AlphaFoldDB" id="A0A4R5DMI4"/>
<evidence type="ECO:0000256" key="1">
    <source>
        <dbReference type="ARBA" id="ARBA00004571"/>
    </source>
</evidence>
<feature type="signal peptide" evidence="8">
    <location>
        <begin position="1"/>
        <end position="18"/>
    </location>
</feature>
<feature type="domain" description="Outer membrane protein beta-barrel" evidence="9">
    <location>
        <begin position="387"/>
        <end position="799"/>
    </location>
</feature>
<evidence type="ECO:0000256" key="3">
    <source>
        <dbReference type="ARBA" id="ARBA00022452"/>
    </source>
</evidence>
<dbReference type="EMBL" id="SMFL01000007">
    <property type="protein sequence ID" value="TDE13260.1"/>
    <property type="molecule type" value="Genomic_DNA"/>
</dbReference>
<evidence type="ECO:0000256" key="7">
    <source>
        <dbReference type="ARBA" id="ARBA00023237"/>
    </source>
</evidence>
<evidence type="ECO:0000313" key="11">
    <source>
        <dbReference type="Proteomes" id="UP000294850"/>
    </source>
</evidence>
<dbReference type="Gene3D" id="2.170.130.10">
    <property type="entry name" value="TonB-dependent receptor, plug domain"/>
    <property type="match status" value="1"/>
</dbReference>
<dbReference type="Pfam" id="PF14905">
    <property type="entry name" value="OMP_b-brl_3"/>
    <property type="match status" value="1"/>
</dbReference>
<dbReference type="InterPro" id="IPR036942">
    <property type="entry name" value="Beta-barrel_TonB_sf"/>
</dbReference>
<keyword evidence="11" id="KW-1185">Reference proteome</keyword>
<dbReference type="Gene3D" id="2.40.170.20">
    <property type="entry name" value="TonB-dependent receptor, beta-barrel domain"/>
    <property type="match status" value="1"/>
</dbReference>
<dbReference type="SUPFAM" id="SSF56935">
    <property type="entry name" value="Porins"/>
    <property type="match status" value="1"/>
</dbReference>
<feature type="chain" id="PRO_5020328038" evidence="8">
    <location>
        <begin position="19"/>
        <end position="825"/>
    </location>
</feature>
<dbReference type="PANTHER" id="PTHR30069:SF29">
    <property type="entry name" value="HEMOGLOBIN AND HEMOGLOBIN-HAPTOGLOBIN-BINDING PROTEIN 1-RELATED"/>
    <property type="match status" value="1"/>
</dbReference>
<organism evidence="10 11">
    <name type="scientific">Dyadobacter psychrotolerans</name>
    <dbReference type="NCBI Taxonomy" id="2541721"/>
    <lineage>
        <taxon>Bacteria</taxon>
        <taxon>Pseudomonadati</taxon>
        <taxon>Bacteroidota</taxon>
        <taxon>Cytophagia</taxon>
        <taxon>Cytophagales</taxon>
        <taxon>Spirosomataceae</taxon>
        <taxon>Dyadobacter</taxon>
    </lineage>
</organism>
<dbReference type="InterPro" id="IPR008969">
    <property type="entry name" value="CarboxyPept-like_regulatory"/>
</dbReference>
<evidence type="ECO:0000256" key="6">
    <source>
        <dbReference type="ARBA" id="ARBA00023136"/>
    </source>
</evidence>
<dbReference type="Gene3D" id="2.60.40.1120">
    <property type="entry name" value="Carboxypeptidase-like, regulatory domain"/>
    <property type="match status" value="1"/>
</dbReference>
<dbReference type="PANTHER" id="PTHR30069">
    <property type="entry name" value="TONB-DEPENDENT OUTER MEMBRANE RECEPTOR"/>
    <property type="match status" value="1"/>
</dbReference>
<dbReference type="OrthoDB" id="905812at2"/>
<reference evidence="10 11" key="1">
    <citation type="submission" date="2019-03" db="EMBL/GenBank/DDBJ databases">
        <title>Dyadobacter AR-3-6 sp. nov., isolated from arctic soil.</title>
        <authorList>
            <person name="Chaudhary D.K."/>
        </authorList>
    </citation>
    <scope>NUCLEOTIDE SEQUENCE [LARGE SCALE GENOMIC DNA]</scope>
    <source>
        <strain evidence="10 11">AR-3-6</strain>
    </source>
</reference>
<evidence type="ECO:0000256" key="5">
    <source>
        <dbReference type="ARBA" id="ARBA00022729"/>
    </source>
</evidence>
<dbReference type="InterPro" id="IPR037066">
    <property type="entry name" value="Plug_dom_sf"/>
</dbReference>
<protein>
    <submittedName>
        <fullName evidence="10">TonB-dependent receptor</fullName>
    </submittedName>
</protein>
<dbReference type="GO" id="GO:0044718">
    <property type="term" value="P:siderophore transmembrane transport"/>
    <property type="evidence" value="ECO:0007669"/>
    <property type="project" value="TreeGrafter"/>
</dbReference>
<dbReference type="GO" id="GO:0015344">
    <property type="term" value="F:siderophore uptake transmembrane transporter activity"/>
    <property type="evidence" value="ECO:0007669"/>
    <property type="project" value="TreeGrafter"/>
</dbReference>
<evidence type="ECO:0000259" key="9">
    <source>
        <dbReference type="Pfam" id="PF14905"/>
    </source>
</evidence>
<name>A0A4R5DMI4_9BACT</name>
<evidence type="ECO:0000256" key="4">
    <source>
        <dbReference type="ARBA" id="ARBA00022692"/>
    </source>
</evidence>
<keyword evidence="4" id="KW-0812">Transmembrane</keyword>
<accession>A0A4R5DMI4</accession>
<comment type="subcellular location">
    <subcellularLocation>
        <location evidence="1">Cell outer membrane</location>
        <topology evidence="1">Multi-pass membrane protein</topology>
    </subcellularLocation>
</comment>
<proteinExistence type="predicted"/>
<gene>
    <name evidence="10" type="ORF">E0F88_19620</name>
</gene>